<feature type="transmembrane region" description="Helical" evidence="5">
    <location>
        <begin position="160"/>
        <end position="184"/>
    </location>
</feature>
<dbReference type="Pfam" id="PF12698">
    <property type="entry name" value="ABC2_membrane_3"/>
    <property type="match status" value="1"/>
</dbReference>
<dbReference type="AlphaFoldDB" id="A0A923EAF2"/>
<reference evidence="7 8" key="1">
    <citation type="submission" date="2020-04" db="EMBL/GenBank/DDBJ databases">
        <title>Genomic insights into acetone-butanol-ethanol (ABE) fermentation by sequencing solventogenic clostridia strains.</title>
        <authorList>
            <person name="Brown S."/>
        </authorList>
    </citation>
    <scope>NUCLEOTIDE SEQUENCE [LARGE SCALE GENOMIC DNA]</scope>
    <source>
        <strain evidence="7 8">DJ011</strain>
    </source>
</reference>
<dbReference type="GO" id="GO:0016020">
    <property type="term" value="C:membrane"/>
    <property type="evidence" value="ECO:0007669"/>
    <property type="project" value="UniProtKB-SubCell"/>
</dbReference>
<evidence type="ECO:0000313" key="8">
    <source>
        <dbReference type="Proteomes" id="UP000563151"/>
    </source>
</evidence>
<dbReference type="InterPro" id="IPR013525">
    <property type="entry name" value="ABC2_TM"/>
</dbReference>
<evidence type="ECO:0000313" key="7">
    <source>
        <dbReference type="EMBL" id="MBC2398089.1"/>
    </source>
</evidence>
<organism evidence="7 8">
    <name type="scientific">Clostridium tetanomorphum</name>
    <dbReference type="NCBI Taxonomy" id="1553"/>
    <lineage>
        <taxon>Bacteria</taxon>
        <taxon>Bacillati</taxon>
        <taxon>Bacillota</taxon>
        <taxon>Clostridia</taxon>
        <taxon>Eubacteriales</taxon>
        <taxon>Clostridiaceae</taxon>
        <taxon>Clostridium</taxon>
    </lineage>
</organism>
<sequence>MKSFFGLLKKDFKIAYRNYFFLIIAIVAGILIVVTNFFIPKKASIDSNIIYMMEEENIGSLNKLNNYFSKTQGSRRVNCRDEVIDIMRKDKNSIGIILKETQGKINAELIMQGYESEQSKRAIALSLESLLQEKHTVNYNIENVVLGSKEGLKDISFNKAMVPIMILNESVMLAFILIVALIFMEKEEETTKSYGVSPGGIGIYLFSKISLMAFLSIISTIIITIFTVGFKVMWIPLFITIIVSSIFSSTLAMLIGSFFDNISKAMIWILGISLFLTAPIVSYFMPSFSPTFVTLIPTYDMMFAIRETVFTTGNSTIIYTNTIKLVVIDIILYLLSLIYYKRNLLMK</sequence>
<dbReference type="Proteomes" id="UP000563151">
    <property type="component" value="Unassembled WGS sequence"/>
</dbReference>
<keyword evidence="3 5" id="KW-1133">Transmembrane helix</keyword>
<keyword evidence="4 5" id="KW-0472">Membrane</keyword>
<dbReference type="GO" id="GO:0140359">
    <property type="term" value="F:ABC-type transporter activity"/>
    <property type="evidence" value="ECO:0007669"/>
    <property type="project" value="InterPro"/>
</dbReference>
<comment type="subcellular location">
    <subcellularLocation>
        <location evidence="1">Membrane</location>
        <topology evidence="1">Multi-pass membrane protein</topology>
    </subcellularLocation>
</comment>
<protein>
    <submittedName>
        <fullName evidence="7">ABC transporter permease</fullName>
    </submittedName>
</protein>
<dbReference type="EMBL" id="JAAZWO010000010">
    <property type="protein sequence ID" value="MBC2398089.1"/>
    <property type="molecule type" value="Genomic_DNA"/>
</dbReference>
<gene>
    <name evidence="7" type="ORF">HGG79_09920</name>
</gene>
<proteinExistence type="predicted"/>
<accession>A0A923EAF2</accession>
<evidence type="ECO:0000256" key="5">
    <source>
        <dbReference type="SAM" id="Phobius"/>
    </source>
</evidence>
<evidence type="ECO:0000256" key="4">
    <source>
        <dbReference type="ARBA" id="ARBA00023136"/>
    </source>
</evidence>
<keyword evidence="2 5" id="KW-0812">Transmembrane</keyword>
<dbReference type="RefSeq" id="WP_035144132.1">
    <property type="nucleotide sequence ID" value="NZ_JAAZWO010000010.1"/>
</dbReference>
<keyword evidence="8" id="KW-1185">Reference proteome</keyword>
<comment type="caution">
    <text evidence="7">The sequence shown here is derived from an EMBL/GenBank/DDBJ whole genome shotgun (WGS) entry which is preliminary data.</text>
</comment>
<feature type="transmembrane region" description="Helical" evidence="5">
    <location>
        <begin position="205"/>
        <end position="228"/>
    </location>
</feature>
<feature type="transmembrane region" description="Helical" evidence="5">
    <location>
        <begin position="234"/>
        <end position="255"/>
    </location>
</feature>
<feature type="transmembrane region" description="Helical" evidence="5">
    <location>
        <begin position="267"/>
        <end position="285"/>
    </location>
</feature>
<evidence type="ECO:0000256" key="2">
    <source>
        <dbReference type="ARBA" id="ARBA00022692"/>
    </source>
</evidence>
<feature type="domain" description="ABC-2 type transporter transmembrane" evidence="6">
    <location>
        <begin position="21"/>
        <end position="337"/>
    </location>
</feature>
<feature type="transmembrane region" description="Helical" evidence="5">
    <location>
        <begin position="20"/>
        <end position="39"/>
    </location>
</feature>
<evidence type="ECO:0000256" key="3">
    <source>
        <dbReference type="ARBA" id="ARBA00022989"/>
    </source>
</evidence>
<evidence type="ECO:0000256" key="1">
    <source>
        <dbReference type="ARBA" id="ARBA00004141"/>
    </source>
</evidence>
<name>A0A923EAF2_CLOTT</name>
<evidence type="ECO:0000259" key="6">
    <source>
        <dbReference type="Pfam" id="PF12698"/>
    </source>
</evidence>
<feature type="transmembrane region" description="Helical" evidence="5">
    <location>
        <begin position="317"/>
        <end position="340"/>
    </location>
</feature>